<reference evidence="2" key="1">
    <citation type="submission" date="2021-02" db="EMBL/GenBank/DDBJ databases">
        <authorList>
            <person name="Dougan E. K."/>
            <person name="Rhodes N."/>
            <person name="Thang M."/>
            <person name="Chan C."/>
        </authorList>
    </citation>
    <scope>NUCLEOTIDE SEQUENCE</scope>
</reference>
<dbReference type="OrthoDB" id="446500at2759"/>
<comment type="caution">
    <text evidence="2">The sequence shown here is derived from an EMBL/GenBank/DDBJ whole genome shotgun (WGS) entry which is preliminary data.</text>
</comment>
<organism evidence="2 3">
    <name type="scientific">Symbiodinium pilosum</name>
    <name type="common">Dinoflagellate</name>
    <dbReference type="NCBI Taxonomy" id="2952"/>
    <lineage>
        <taxon>Eukaryota</taxon>
        <taxon>Sar</taxon>
        <taxon>Alveolata</taxon>
        <taxon>Dinophyceae</taxon>
        <taxon>Suessiales</taxon>
        <taxon>Symbiodiniaceae</taxon>
        <taxon>Symbiodinium</taxon>
    </lineage>
</organism>
<dbReference type="AlphaFoldDB" id="A0A812W820"/>
<evidence type="ECO:0000313" key="3">
    <source>
        <dbReference type="Proteomes" id="UP000649617"/>
    </source>
</evidence>
<name>A0A812W820_SYMPI</name>
<accession>A0A812W820</accession>
<dbReference type="EMBL" id="CAJNIZ010043991">
    <property type="protein sequence ID" value="CAE7675016.1"/>
    <property type="molecule type" value="Genomic_DNA"/>
</dbReference>
<gene>
    <name evidence="2" type="ORF">SPIL2461_LOCUS18696</name>
</gene>
<protein>
    <submittedName>
        <fullName evidence="2">Uncharacterized protein</fullName>
    </submittedName>
</protein>
<evidence type="ECO:0000313" key="2">
    <source>
        <dbReference type="EMBL" id="CAE7675016.1"/>
    </source>
</evidence>
<evidence type="ECO:0000256" key="1">
    <source>
        <dbReference type="SAM" id="MobiDB-lite"/>
    </source>
</evidence>
<proteinExistence type="predicted"/>
<dbReference type="Proteomes" id="UP000649617">
    <property type="component" value="Unassembled WGS sequence"/>
</dbReference>
<feature type="region of interest" description="Disordered" evidence="1">
    <location>
        <begin position="1"/>
        <end position="28"/>
    </location>
</feature>
<keyword evidence="3" id="KW-1185">Reference proteome</keyword>
<sequence>MQEQNGVAATQLQLGAQPNLSEKNGTTTRLPYLKPANVLGKLLMDHPYMLLGGFRPGADSETLLTTFWENYKLEQPSHKVYASPSRRLKRTIPIYLHGDGGRTQKKQPLEVLSMEPVLGLNTSQGAEETCRCSVPVAFGSNNLENPIAQKLNSKNNSFLTKFLIFAFPSKKYKRQPNLLISLHEAASKNLAEVCKHGLMAKGERFYAAILGYKADFEYHAKFGSLERSYMHAGRTQQLGVCHECWAGTPDIPFEDPSTRALWTDTVCASFPWKETPPFKHIPFEAWESLPSRAPQFYRRDPFHVFRLGVARNYAASVILLLAHFELFDYGDASESKSVESRLDRAWNNLMLYCESERLHLGTLRSFSKDKLHYGSGFTFPYLGCKGADSVIILKWLLFYTGLVLMSVEESDPMKHTLEVIQQGLRGGLNFTQGIHKHALWLPRSCIKHLKGGLHDFCYAYGFLAHFALRHNLHLFGQVPKIHALARFKVEMFQAMANKSRRWMLNPASTDCSQNEDFIGRVAKISRRISYKNNRHQFERTLLQRYQMKAKMVIKQFKSKHQL</sequence>